<proteinExistence type="predicted"/>
<dbReference type="Proteomes" id="UP000060699">
    <property type="component" value="Chromosome"/>
</dbReference>
<organism evidence="1 2">
    <name type="scientific">Roseateles depolymerans</name>
    <dbReference type="NCBI Taxonomy" id="76731"/>
    <lineage>
        <taxon>Bacteria</taxon>
        <taxon>Pseudomonadati</taxon>
        <taxon>Pseudomonadota</taxon>
        <taxon>Betaproteobacteria</taxon>
        <taxon>Burkholderiales</taxon>
        <taxon>Sphaerotilaceae</taxon>
        <taxon>Roseateles</taxon>
    </lineage>
</organism>
<reference evidence="1 2" key="1">
    <citation type="submission" date="2015-12" db="EMBL/GenBank/DDBJ databases">
        <title>Complete genome of Roseateles depolymerans KCTC 42856.</title>
        <authorList>
            <person name="Kim K.M."/>
        </authorList>
    </citation>
    <scope>NUCLEOTIDE SEQUENCE [LARGE SCALE GENOMIC DNA]</scope>
    <source>
        <strain evidence="1 2">KCTC 42856</strain>
    </source>
</reference>
<keyword evidence="2" id="KW-1185">Reference proteome</keyword>
<evidence type="ECO:0000313" key="2">
    <source>
        <dbReference type="Proteomes" id="UP000060699"/>
    </source>
</evidence>
<dbReference type="AlphaFoldDB" id="A0A0U3DZ47"/>
<gene>
    <name evidence="1" type="ORF">RD2015_1665</name>
</gene>
<accession>A0A0U3DZ47</accession>
<name>A0A0U3DZ47_9BURK</name>
<dbReference type="RefSeq" id="WP_058934484.1">
    <property type="nucleotide sequence ID" value="NZ_CP013729.1"/>
</dbReference>
<dbReference type="OrthoDB" id="10004657at2"/>
<dbReference type="EMBL" id="CP013729">
    <property type="protein sequence ID" value="ALV06149.1"/>
    <property type="molecule type" value="Genomic_DNA"/>
</dbReference>
<dbReference type="KEGG" id="rdp:RD2015_1665"/>
<sequence>MPQELRVGHRSSLVSLLGLGLMVLGLLGGLLAVWRMEPWLGASLGLWGALALVTGHALWRRLEWALRASSWVLVSLVPVALVAVAVMADEVPMLALVPLGGVMALGLSWAVRRLHSRGVRQEFA</sequence>
<protein>
    <submittedName>
        <fullName evidence="1">Uncharacterized protein</fullName>
    </submittedName>
</protein>
<evidence type="ECO:0000313" key="1">
    <source>
        <dbReference type="EMBL" id="ALV06149.1"/>
    </source>
</evidence>